<evidence type="ECO:0000256" key="1">
    <source>
        <dbReference type="SAM" id="Phobius"/>
    </source>
</evidence>
<organism evidence="3 4">
    <name type="scientific">Camelus dromedarius</name>
    <name type="common">Dromedary</name>
    <name type="synonym">Arabian camel</name>
    <dbReference type="NCBI Taxonomy" id="9838"/>
    <lineage>
        <taxon>Eukaryota</taxon>
        <taxon>Metazoa</taxon>
        <taxon>Chordata</taxon>
        <taxon>Craniata</taxon>
        <taxon>Vertebrata</taxon>
        <taxon>Euteleostomi</taxon>
        <taxon>Mammalia</taxon>
        <taxon>Eutheria</taxon>
        <taxon>Laurasiatheria</taxon>
        <taxon>Artiodactyla</taxon>
        <taxon>Tylopoda</taxon>
        <taxon>Camelidae</taxon>
        <taxon>Camelus</taxon>
    </lineage>
</organism>
<proteinExistence type="predicted"/>
<dbReference type="InterPro" id="IPR036051">
    <property type="entry name" value="KRAB_dom_sf"/>
</dbReference>
<keyword evidence="4" id="KW-1185">Reference proteome</keyword>
<sequence>LRLQRVCFCSHRAWFYIAVLVFHVFILFLISAFIDLCASAAEMINFKGSVTLQDVAVEFTPEEWQLLDCDQRTLYWDVMLENFRNLISVGCPDTKTKVIFKVEQGQEPWMVEGENPRWRTPELSIFSYFMAVGLFSILCTQSSSLYQSF</sequence>
<keyword evidence="1" id="KW-0812">Transmembrane</keyword>
<dbReference type="PANTHER" id="PTHR23232:SF157">
    <property type="entry name" value="ZINC FINGER PROTEIN 525"/>
    <property type="match status" value="1"/>
</dbReference>
<dbReference type="SUPFAM" id="SSF109640">
    <property type="entry name" value="KRAB domain (Kruppel-associated box)"/>
    <property type="match status" value="1"/>
</dbReference>
<dbReference type="PANTHER" id="PTHR23232">
    <property type="entry name" value="KRAB DOMAIN C2H2 ZINC FINGER"/>
    <property type="match status" value="1"/>
</dbReference>
<name>A0A5N4DBD5_CAMDR</name>
<dbReference type="EMBL" id="JWIN03000013">
    <property type="protein sequence ID" value="KAB1268370.1"/>
    <property type="molecule type" value="Genomic_DNA"/>
</dbReference>
<dbReference type="InterPro" id="IPR050169">
    <property type="entry name" value="Krueppel_C2H2_ZnF"/>
</dbReference>
<reference evidence="3 4" key="1">
    <citation type="journal article" date="2019" name="Mol. Ecol. Resour.">
        <title>Improving Illumina assemblies with Hi-C and long reads: an example with the North African dromedary.</title>
        <authorList>
            <person name="Elbers J.P."/>
            <person name="Rogers M.F."/>
            <person name="Perelman P.L."/>
            <person name="Proskuryakova A.A."/>
            <person name="Serdyukova N.A."/>
            <person name="Johnson W.E."/>
            <person name="Horin P."/>
            <person name="Corander J."/>
            <person name="Murphy D."/>
            <person name="Burger P.A."/>
        </authorList>
    </citation>
    <scope>NUCLEOTIDE SEQUENCE [LARGE SCALE GENOMIC DNA]</scope>
    <source>
        <strain evidence="3">Drom800</strain>
        <tissue evidence="3">Blood</tissue>
    </source>
</reference>
<feature type="non-terminal residue" evidence="3">
    <location>
        <position position="1"/>
    </location>
</feature>
<dbReference type="SMART" id="SM00349">
    <property type="entry name" value="KRAB"/>
    <property type="match status" value="1"/>
</dbReference>
<evidence type="ECO:0000313" key="4">
    <source>
        <dbReference type="Proteomes" id="UP000299084"/>
    </source>
</evidence>
<comment type="caution">
    <text evidence="3">The sequence shown here is derived from an EMBL/GenBank/DDBJ whole genome shotgun (WGS) entry which is preliminary data.</text>
</comment>
<dbReference type="PROSITE" id="PS50805">
    <property type="entry name" value="KRAB"/>
    <property type="match status" value="1"/>
</dbReference>
<evidence type="ECO:0000313" key="3">
    <source>
        <dbReference type="EMBL" id="KAB1268370.1"/>
    </source>
</evidence>
<keyword evidence="1" id="KW-1133">Transmembrane helix</keyword>
<dbReference type="Proteomes" id="UP000299084">
    <property type="component" value="Unassembled WGS sequence"/>
</dbReference>
<dbReference type="AlphaFoldDB" id="A0A5N4DBD5"/>
<feature type="transmembrane region" description="Helical" evidence="1">
    <location>
        <begin position="13"/>
        <end position="38"/>
    </location>
</feature>
<feature type="domain" description="KRAB" evidence="2">
    <location>
        <begin position="50"/>
        <end position="121"/>
    </location>
</feature>
<dbReference type="Gene3D" id="6.10.140.140">
    <property type="match status" value="1"/>
</dbReference>
<dbReference type="Pfam" id="PF01352">
    <property type="entry name" value="KRAB"/>
    <property type="match status" value="1"/>
</dbReference>
<dbReference type="CDD" id="cd07765">
    <property type="entry name" value="KRAB_A-box"/>
    <property type="match status" value="1"/>
</dbReference>
<gene>
    <name evidence="3" type="ORF">Cadr_000013722</name>
</gene>
<accession>A0A5N4DBD5</accession>
<evidence type="ECO:0000259" key="2">
    <source>
        <dbReference type="PROSITE" id="PS50805"/>
    </source>
</evidence>
<keyword evidence="1" id="KW-0472">Membrane</keyword>
<protein>
    <submittedName>
        <fullName evidence="3">Zinc finger protein 684</fullName>
    </submittedName>
</protein>
<dbReference type="InterPro" id="IPR001909">
    <property type="entry name" value="KRAB"/>
</dbReference>
<dbReference type="GO" id="GO:0006355">
    <property type="term" value="P:regulation of DNA-templated transcription"/>
    <property type="evidence" value="ECO:0007669"/>
    <property type="project" value="InterPro"/>
</dbReference>